<evidence type="ECO:0000313" key="2">
    <source>
        <dbReference type="EMBL" id="QRJ62842.1"/>
    </source>
</evidence>
<organism evidence="2 3">
    <name type="scientific">Azospira restricta</name>
    <dbReference type="NCBI Taxonomy" id="404405"/>
    <lineage>
        <taxon>Bacteria</taxon>
        <taxon>Pseudomonadati</taxon>
        <taxon>Pseudomonadota</taxon>
        <taxon>Betaproteobacteria</taxon>
        <taxon>Rhodocyclales</taxon>
        <taxon>Rhodocyclaceae</taxon>
        <taxon>Azospira</taxon>
    </lineage>
</organism>
<dbReference type="RefSeq" id="WP_203386374.1">
    <property type="nucleotide sequence ID" value="NZ_CP064781.1"/>
</dbReference>
<dbReference type="InterPro" id="IPR000595">
    <property type="entry name" value="cNMP-bd_dom"/>
</dbReference>
<feature type="domain" description="Cyclic nucleotide-binding" evidence="1">
    <location>
        <begin position="27"/>
        <end position="146"/>
    </location>
</feature>
<dbReference type="SMART" id="SM00100">
    <property type="entry name" value="cNMP"/>
    <property type="match status" value="1"/>
</dbReference>
<dbReference type="PANTHER" id="PTHR23011">
    <property type="entry name" value="CYCLIC NUCLEOTIDE-BINDING DOMAIN CONTAINING PROTEIN"/>
    <property type="match status" value="1"/>
</dbReference>
<dbReference type="AlphaFoldDB" id="A0A974SMW1"/>
<gene>
    <name evidence="2" type="ORF">IWH25_13855</name>
</gene>
<dbReference type="InterPro" id="IPR018488">
    <property type="entry name" value="cNMP-bd_CS"/>
</dbReference>
<evidence type="ECO:0000313" key="3">
    <source>
        <dbReference type="Proteomes" id="UP000663444"/>
    </source>
</evidence>
<evidence type="ECO:0000259" key="1">
    <source>
        <dbReference type="PROSITE" id="PS50042"/>
    </source>
</evidence>
<dbReference type="PRINTS" id="PR00103">
    <property type="entry name" value="CAMPKINASE"/>
</dbReference>
<accession>A0A974SMW1</accession>
<dbReference type="PROSITE" id="PS50042">
    <property type="entry name" value="CNMP_BINDING_3"/>
    <property type="match status" value="1"/>
</dbReference>
<dbReference type="Gene3D" id="2.60.120.10">
    <property type="entry name" value="Jelly Rolls"/>
    <property type="match status" value="1"/>
</dbReference>
<sequence>MAHWIKEQFSFQDLQRIMFRLIDRVRVFHGMSGEELLQLLESAEKCTFGGGETIVREGSTGAWLYVIIDGRVSVQKSAGGLPTELAELQAGDSFGEMSLVDQEARSATVIAETPCVLLRLSEKACQKHPGGSAKIYRNIACVLSRRLRDMDDAYVLCQRRAD</sequence>
<dbReference type="CDD" id="cd00038">
    <property type="entry name" value="CAP_ED"/>
    <property type="match status" value="1"/>
</dbReference>
<keyword evidence="3" id="KW-1185">Reference proteome</keyword>
<dbReference type="InterPro" id="IPR014710">
    <property type="entry name" value="RmlC-like_jellyroll"/>
</dbReference>
<dbReference type="Proteomes" id="UP000663444">
    <property type="component" value="Chromosome"/>
</dbReference>
<dbReference type="PROSITE" id="PS00889">
    <property type="entry name" value="CNMP_BINDING_2"/>
    <property type="match status" value="1"/>
</dbReference>
<reference evidence="2" key="1">
    <citation type="submission" date="2020-11" db="EMBL/GenBank/DDBJ databases">
        <title>Azospira restricta DSM 18626 genome sequence.</title>
        <authorList>
            <person name="Moe W.M."/>
        </authorList>
    </citation>
    <scope>NUCLEOTIDE SEQUENCE</scope>
    <source>
        <strain evidence="2">DSM 18626</strain>
    </source>
</reference>
<dbReference type="InterPro" id="IPR018490">
    <property type="entry name" value="cNMP-bd_dom_sf"/>
</dbReference>
<proteinExistence type="predicted"/>
<protein>
    <submittedName>
        <fullName evidence="2">Cyclic nucleotide-binding domain-containing protein</fullName>
    </submittedName>
</protein>
<dbReference type="Pfam" id="PF00027">
    <property type="entry name" value="cNMP_binding"/>
    <property type="match status" value="1"/>
</dbReference>
<dbReference type="KEGG" id="ares:IWH25_13855"/>
<dbReference type="EMBL" id="CP064781">
    <property type="protein sequence ID" value="QRJ62842.1"/>
    <property type="molecule type" value="Genomic_DNA"/>
</dbReference>
<dbReference type="SUPFAM" id="SSF51206">
    <property type="entry name" value="cAMP-binding domain-like"/>
    <property type="match status" value="1"/>
</dbReference>
<dbReference type="PANTHER" id="PTHR23011:SF28">
    <property type="entry name" value="CYCLIC NUCLEOTIDE-BINDING DOMAIN CONTAINING PROTEIN"/>
    <property type="match status" value="1"/>
</dbReference>
<name>A0A974SMW1_9RHOO</name>